<protein>
    <submittedName>
        <fullName evidence="3">Uncharacterized protein LOC101503015</fullName>
    </submittedName>
</protein>
<dbReference type="eggNOG" id="ENOG502S2NI">
    <property type="taxonomic scope" value="Eukaryota"/>
</dbReference>
<dbReference type="STRING" id="3827.A0A1S2XGW6"/>
<organism evidence="2 3">
    <name type="scientific">Cicer arietinum</name>
    <name type="common">Chickpea</name>
    <name type="synonym">Garbanzo</name>
    <dbReference type="NCBI Taxonomy" id="3827"/>
    <lineage>
        <taxon>Eukaryota</taxon>
        <taxon>Viridiplantae</taxon>
        <taxon>Streptophyta</taxon>
        <taxon>Embryophyta</taxon>
        <taxon>Tracheophyta</taxon>
        <taxon>Spermatophyta</taxon>
        <taxon>Magnoliopsida</taxon>
        <taxon>eudicotyledons</taxon>
        <taxon>Gunneridae</taxon>
        <taxon>Pentapetalae</taxon>
        <taxon>rosids</taxon>
        <taxon>fabids</taxon>
        <taxon>Fabales</taxon>
        <taxon>Fabaceae</taxon>
        <taxon>Papilionoideae</taxon>
        <taxon>50 kb inversion clade</taxon>
        <taxon>NPAAA clade</taxon>
        <taxon>Hologalegina</taxon>
        <taxon>IRL clade</taxon>
        <taxon>Cicereae</taxon>
        <taxon>Cicer</taxon>
    </lineage>
</organism>
<dbReference type="OrthoDB" id="1930051at2759"/>
<evidence type="ECO:0000313" key="2">
    <source>
        <dbReference type="Proteomes" id="UP000087171"/>
    </source>
</evidence>
<dbReference type="RefSeq" id="XP_004489196.1">
    <property type="nucleotide sequence ID" value="XM_004489139.3"/>
</dbReference>
<dbReference type="AlphaFoldDB" id="A0A1S2XGW6"/>
<dbReference type="Proteomes" id="UP000087171">
    <property type="component" value="Chromosome Ca2"/>
</dbReference>
<proteinExistence type="predicted"/>
<dbReference type="PANTHER" id="PTHR35737">
    <property type="entry name" value="CRYPTIC LOCI REGULATOR"/>
    <property type="match status" value="1"/>
</dbReference>
<evidence type="ECO:0000313" key="3">
    <source>
        <dbReference type="RefSeq" id="XP_004489196.1"/>
    </source>
</evidence>
<reference evidence="2" key="1">
    <citation type="journal article" date="2013" name="Nat. Biotechnol.">
        <title>Draft genome sequence of chickpea (Cicer arietinum) provides a resource for trait improvement.</title>
        <authorList>
            <person name="Varshney R.K."/>
            <person name="Song C."/>
            <person name="Saxena R.K."/>
            <person name="Azam S."/>
            <person name="Yu S."/>
            <person name="Sharpe A.G."/>
            <person name="Cannon S."/>
            <person name="Baek J."/>
            <person name="Rosen B.D."/>
            <person name="Tar'an B."/>
            <person name="Millan T."/>
            <person name="Zhang X."/>
            <person name="Ramsay L.D."/>
            <person name="Iwata A."/>
            <person name="Wang Y."/>
            <person name="Nelson W."/>
            <person name="Farmer A.D."/>
            <person name="Gaur P.M."/>
            <person name="Soderlund C."/>
            <person name="Penmetsa R.V."/>
            <person name="Xu C."/>
            <person name="Bharti A.K."/>
            <person name="He W."/>
            <person name="Winter P."/>
            <person name="Zhao S."/>
            <person name="Hane J.K."/>
            <person name="Carrasquilla-Garcia N."/>
            <person name="Condie J.A."/>
            <person name="Upadhyaya H.D."/>
            <person name="Luo M.C."/>
            <person name="Thudi M."/>
            <person name="Gowda C.L."/>
            <person name="Singh N.P."/>
            <person name="Lichtenzveig J."/>
            <person name="Gali K.K."/>
            <person name="Rubio J."/>
            <person name="Nadarajan N."/>
            <person name="Dolezel J."/>
            <person name="Bansal K.C."/>
            <person name="Xu X."/>
            <person name="Edwards D."/>
            <person name="Zhang G."/>
            <person name="Kahl G."/>
            <person name="Gil J."/>
            <person name="Singh K.B."/>
            <person name="Datta S.K."/>
            <person name="Jackson S.A."/>
            <person name="Wang J."/>
            <person name="Cook D.R."/>
        </authorList>
    </citation>
    <scope>NUCLEOTIDE SEQUENCE [LARGE SCALE GENOMIC DNA]</scope>
    <source>
        <strain evidence="2">cv. CDC Frontier</strain>
    </source>
</reference>
<keyword evidence="2" id="KW-1185">Reference proteome</keyword>
<sequence>MESEDDEWELCYDDGFVYKRKRRRLNPPPPEPSSEPDQEAADKLRKQRKKRTLLKLKSKYQNEIVQWENLSNTLRSLHISSSTQLQQQRQLEQTLSLPSTSSSSHSSLLDDLLFQVEAQEAIIHNISNLCDVAEGMCFKQEQQFKQSLFDLPIWISPLELMQVLCYDD</sequence>
<dbReference type="PaxDb" id="3827-XP_004489196.1"/>
<accession>A0A1S2XGW6</accession>
<name>A0A1S2XGW6_CICAR</name>
<reference evidence="3" key="2">
    <citation type="submission" date="2025-08" db="UniProtKB">
        <authorList>
            <consortium name="RefSeq"/>
        </authorList>
    </citation>
    <scope>IDENTIFICATION</scope>
    <source>
        <tissue evidence="3">Etiolated seedlings</tissue>
    </source>
</reference>
<dbReference type="PANTHER" id="PTHR35737:SF1">
    <property type="entry name" value="CRYPTIC LOCI REGULATOR"/>
    <property type="match status" value="1"/>
</dbReference>
<evidence type="ECO:0000256" key="1">
    <source>
        <dbReference type="SAM" id="MobiDB-lite"/>
    </source>
</evidence>
<gene>
    <name evidence="3" type="primary">LOC101503015</name>
</gene>
<feature type="region of interest" description="Disordered" evidence="1">
    <location>
        <begin position="19"/>
        <end position="47"/>
    </location>
</feature>